<dbReference type="AlphaFoldDB" id="A0A3L9Z0U3"/>
<reference evidence="1 2" key="1">
    <citation type="submission" date="2018-10" db="EMBL/GenBank/DDBJ databases">
        <title>Genomic Encyclopedia of Archaeal and Bacterial Type Strains, Phase II (KMG-II): from individual species to whole genera.</title>
        <authorList>
            <person name="Goeker M."/>
        </authorList>
    </citation>
    <scope>NUCLEOTIDE SEQUENCE [LARGE SCALE GENOMIC DNA]</scope>
    <source>
        <strain evidence="1 2">DSM 23424</strain>
    </source>
</reference>
<evidence type="ECO:0000313" key="1">
    <source>
        <dbReference type="EMBL" id="RMA66473.1"/>
    </source>
</evidence>
<comment type="caution">
    <text evidence="1">The sequence shown here is derived from an EMBL/GenBank/DDBJ whole genome shotgun (WGS) entry which is preliminary data.</text>
</comment>
<proteinExistence type="predicted"/>
<accession>A0A3L9Z0U3</accession>
<protein>
    <submittedName>
        <fullName evidence="1">Uncharacterized protein</fullName>
    </submittedName>
</protein>
<evidence type="ECO:0000313" key="2">
    <source>
        <dbReference type="Proteomes" id="UP000271339"/>
    </source>
</evidence>
<keyword evidence="2" id="KW-1185">Reference proteome</keyword>
<organism evidence="1 2">
    <name type="scientific">Ulvibacter antarcticus</name>
    <dbReference type="NCBI Taxonomy" id="442714"/>
    <lineage>
        <taxon>Bacteria</taxon>
        <taxon>Pseudomonadati</taxon>
        <taxon>Bacteroidota</taxon>
        <taxon>Flavobacteriia</taxon>
        <taxon>Flavobacteriales</taxon>
        <taxon>Flavobacteriaceae</taxon>
        <taxon>Ulvibacter</taxon>
    </lineage>
</organism>
<gene>
    <name evidence="1" type="ORF">BXY75_0898</name>
</gene>
<sequence>MGEILKLGFCYLPNDTIKTKNSEKRKFKGVDVVPPAPILRGNQAYFFDIVFSELMEFTL</sequence>
<name>A0A3L9Z0U3_9FLAO</name>
<dbReference type="EMBL" id="REFC01000011">
    <property type="protein sequence ID" value="RMA66473.1"/>
    <property type="molecule type" value="Genomic_DNA"/>
</dbReference>
<dbReference type="Proteomes" id="UP000271339">
    <property type="component" value="Unassembled WGS sequence"/>
</dbReference>